<name>A0A9P5CJF1_CRYP1</name>
<feature type="compositionally biased region" description="Basic and acidic residues" evidence="1">
    <location>
        <begin position="142"/>
        <end position="154"/>
    </location>
</feature>
<proteinExistence type="predicted"/>
<dbReference type="AlphaFoldDB" id="A0A9P5CJF1"/>
<organism evidence="2 3">
    <name type="scientific">Cryphonectria parasitica (strain ATCC 38755 / EP155)</name>
    <dbReference type="NCBI Taxonomy" id="660469"/>
    <lineage>
        <taxon>Eukaryota</taxon>
        <taxon>Fungi</taxon>
        <taxon>Dikarya</taxon>
        <taxon>Ascomycota</taxon>
        <taxon>Pezizomycotina</taxon>
        <taxon>Sordariomycetes</taxon>
        <taxon>Sordariomycetidae</taxon>
        <taxon>Diaporthales</taxon>
        <taxon>Cryphonectriaceae</taxon>
        <taxon>Cryphonectria-Endothia species complex</taxon>
        <taxon>Cryphonectria</taxon>
    </lineage>
</organism>
<gene>
    <name evidence="2" type="ORF">M406DRAFT_343133</name>
</gene>
<evidence type="ECO:0000256" key="1">
    <source>
        <dbReference type="SAM" id="MobiDB-lite"/>
    </source>
</evidence>
<protein>
    <submittedName>
        <fullName evidence="2">Uncharacterized protein</fullName>
    </submittedName>
</protein>
<dbReference type="EMBL" id="MU032352">
    <property type="protein sequence ID" value="KAF3760998.1"/>
    <property type="molecule type" value="Genomic_DNA"/>
</dbReference>
<feature type="region of interest" description="Disordered" evidence="1">
    <location>
        <begin position="217"/>
        <end position="237"/>
    </location>
</feature>
<dbReference type="GeneID" id="63838971"/>
<dbReference type="OrthoDB" id="3596146at2759"/>
<dbReference type="Proteomes" id="UP000803844">
    <property type="component" value="Unassembled WGS sequence"/>
</dbReference>
<comment type="caution">
    <text evidence="2">The sequence shown here is derived from an EMBL/GenBank/DDBJ whole genome shotgun (WGS) entry which is preliminary data.</text>
</comment>
<dbReference type="RefSeq" id="XP_040771977.1">
    <property type="nucleotide sequence ID" value="XM_040921842.1"/>
</dbReference>
<sequence>MAEATTGRRMLSQVEETNLDEVRYCIRFAFAADLAPTSNSHALSAPLVAKVKTYPIQDLDKLVTRHHRVTRSARLALTGRQLPLIYLLVATLITPPHNKAVVVVDTDNKFDITSVLQCAPHGSPLARSRALRQGAFAQQYNEDDRSPGPHRDNVSHTNGGNVTLEDLKHVHVYRTARGSISHVRDVLNSAEHYMIYSNHASATREWWGTIVIGGGGSSSSSSSSPAPVGSGQADVTTGRNGWLRVNRKVPRRFPVGMSIEEALVERDQRRRAADAAGFKATCIWGSLTFNQ</sequence>
<reference evidence="2" key="1">
    <citation type="journal article" date="2020" name="Phytopathology">
        <title>Genome sequence of the chestnut blight fungus Cryphonectria parasitica EP155: A fundamental resource for an archetypical invasive plant pathogen.</title>
        <authorList>
            <person name="Crouch J.A."/>
            <person name="Dawe A."/>
            <person name="Aerts A."/>
            <person name="Barry K."/>
            <person name="Churchill A.C.L."/>
            <person name="Grimwood J."/>
            <person name="Hillman B."/>
            <person name="Milgroom M.G."/>
            <person name="Pangilinan J."/>
            <person name="Smith M."/>
            <person name="Salamov A."/>
            <person name="Schmutz J."/>
            <person name="Yadav J."/>
            <person name="Grigoriev I.V."/>
            <person name="Nuss D."/>
        </authorList>
    </citation>
    <scope>NUCLEOTIDE SEQUENCE</scope>
    <source>
        <strain evidence="2">EP155</strain>
    </source>
</reference>
<evidence type="ECO:0000313" key="2">
    <source>
        <dbReference type="EMBL" id="KAF3760998.1"/>
    </source>
</evidence>
<feature type="compositionally biased region" description="Low complexity" evidence="1">
    <location>
        <begin position="218"/>
        <end position="231"/>
    </location>
</feature>
<feature type="region of interest" description="Disordered" evidence="1">
    <location>
        <begin position="140"/>
        <end position="161"/>
    </location>
</feature>
<keyword evidence="3" id="KW-1185">Reference proteome</keyword>
<evidence type="ECO:0000313" key="3">
    <source>
        <dbReference type="Proteomes" id="UP000803844"/>
    </source>
</evidence>
<accession>A0A9P5CJF1</accession>